<protein>
    <recommendedName>
        <fullName evidence="2">DUF7791 domain-containing protein</fullName>
    </recommendedName>
</protein>
<dbReference type="InterPro" id="IPR056693">
    <property type="entry name" value="DUF7791"/>
</dbReference>
<dbReference type="Pfam" id="PF25053">
    <property type="entry name" value="DUF7791"/>
    <property type="match status" value="1"/>
</dbReference>
<dbReference type="AlphaFoldDB" id="A0AAE0WZV4"/>
<dbReference type="PANTHER" id="PTHR10039:SF5">
    <property type="entry name" value="NACHT DOMAIN-CONTAINING PROTEIN"/>
    <property type="match status" value="1"/>
</dbReference>
<reference evidence="3" key="2">
    <citation type="submission" date="2023-06" db="EMBL/GenBank/DDBJ databases">
        <authorList>
            <consortium name="Lawrence Berkeley National Laboratory"/>
            <person name="Haridas S."/>
            <person name="Hensen N."/>
            <person name="Bonometti L."/>
            <person name="Westerberg I."/>
            <person name="Brannstrom I.O."/>
            <person name="Guillou S."/>
            <person name="Cros-Aarteil S."/>
            <person name="Calhoun S."/>
            <person name="Kuo A."/>
            <person name="Mondo S."/>
            <person name="Pangilinan J."/>
            <person name="Riley R."/>
            <person name="Labutti K."/>
            <person name="Andreopoulos B."/>
            <person name="Lipzen A."/>
            <person name="Chen C."/>
            <person name="Yanf M."/>
            <person name="Daum C."/>
            <person name="Ng V."/>
            <person name="Clum A."/>
            <person name="Steindorff A."/>
            <person name="Ohm R."/>
            <person name="Martin F."/>
            <person name="Silar P."/>
            <person name="Natvig D."/>
            <person name="Lalanne C."/>
            <person name="Gautier V."/>
            <person name="Ament-Velasquez S.L."/>
            <person name="Kruys A."/>
            <person name="Hutchinson M.I."/>
            <person name="Powell A.J."/>
            <person name="Barry K."/>
            <person name="Miller A.N."/>
            <person name="Grigoriev I.V."/>
            <person name="Debuchy R."/>
            <person name="Gladieux P."/>
            <person name="Thoren M.H."/>
            <person name="Johannesson H."/>
        </authorList>
    </citation>
    <scope>NUCLEOTIDE SEQUENCE</scope>
    <source>
        <strain evidence="3">CBS 314.62</strain>
    </source>
</reference>
<comment type="caution">
    <text evidence="3">The sequence shown here is derived from an EMBL/GenBank/DDBJ whole genome shotgun (WGS) entry which is preliminary data.</text>
</comment>
<gene>
    <name evidence="3" type="ORF">B0T22DRAFT_485139</name>
</gene>
<evidence type="ECO:0000256" key="1">
    <source>
        <dbReference type="SAM" id="MobiDB-lite"/>
    </source>
</evidence>
<evidence type="ECO:0000313" key="4">
    <source>
        <dbReference type="Proteomes" id="UP001270362"/>
    </source>
</evidence>
<accession>A0AAE0WZV4</accession>
<reference evidence="3" key="1">
    <citation type="journal article" date="2023" name="Mol. Phylogenet. Evol.">
        <title>Genome-scale phylogeny and comparative genomics of the fungal order Sordariales.</title>
        <authorList>
            <person name="Hensen N."/>
            <person name="Bonometti L."/>
            <person name="Westerberg I."/>
            <person name="Brannstrom I.O."/>
            <person name="Guillou S."/>
            <person name="Cros-Aarteil S."/>
            <person name="Calhoun S."/>
            <person name="Haridas S."/>
            <person name="Kuo A."/>
            <person name="Mondo S."/>
            <person name="Pangilinan J."/>
            <person name="Riley R."/>
            <person name="LaButti K."/>
            <person name="Andreopoulos B."/>
            <person name="Lipzen A."/>
            <person name="Chen C."/>
            <person name="Yan M."/>
            <person name="Daum C."/>
            <person name="Ng V."/>
            <person name="Clum A."/>
            <person name="Steindorff A."/>
            <person name="Ohm R.A."/>
            <person name="Martin F."/>
            <person name="Silar P."/>
            <person name="Natvig D.O."/>
            <person name="Lalanne C."/>
            <person name="Gautier V."/>
            <person name="Ament-Velasquez S.L."/>
            <person name="Kruys A."/>
            <person name="Hutchinson M.I."/>
            <person name="Powell A.J."/>
            <person name="Barry K."/>
            <person name="Miller A.N."/>
            <person name="Grigoriev I.V."/>
            <person name="Debuchy R."/>
            <person name="Gladieux P."/>
            <person name="Hiltunen Thoren M."/>
            <person name="Johannesson H."/>
        </authorList>
    </citation>
    <scope>NUCLEOTIDE SEQUENCE</scope>
    <source>
        <strain evidence="3">CBS 314.62</strain>
    </source>
</reference>
<sequence>MTKRWKICMFIDGLDEYRNMQKSDHSTGEDLDMPHKGGEGDSSWGVNVSISNDHREIADFFLELGNLPNVKMCVSSRELPVFEEAFDGFPRLRVQEHTKGDIARFTKDRLRSLGSSSDDVKYIVQEIVRKSRGVFLCVRLVTDLILDGYVNGDDMAGLKKTIDSAPRSLFGNKGLYMKMILLVRNDYLLESSRMFQLVRSAWNLLSATTMAFALRVYKDQQADFGWVIDAPIHPDTSSDIAVDLRAFRKQVKSRFGGLLECEGPEDEVNFMHQTAKEFIFRESVWNRIYGEVNDPIFNANLSLLSACIVEIKLKGMDLCDKAQACQVFTDDYLFVTDAMHYAEMADCDSEPDGQAADYYIQLVDKLDKP</sequence>
<dbReference type="Proteomes" id="UP001270362">
    <property type="component" value="Unassembled WGS sequence"/>
</dbReference>
<name>A0AAE0WZV4_9PEZI</name>
<feature type="region of interest" description="Disordered" evidence="1">
    <location>
        <begin position="21"/>
        <end position="44"/>
    </location>
</feature>
<dbReference type="PANTHER" id="PTHR10039">
    <property type="entry name" value="AMELOGENIN"/>
    <property type="match status" value="1"/>
</dbReference>
<evidence type="ECO:0000259" key="2">
    <source>
        <dbReference type="Pfam" id="PF25053"/>
    </source>
</evidence>
<evidence type="ECO:0000313" key="3">
    <source>
        <dbReference type="EMBL" id="KAK3681660.1"/>
    </source>
</evidence>
<feature type="compositionally biased region" description="Basic and acidic residues" evidence="1">
    <location>
        <begin position="21"/>
        <end position="39"/>
    </location>
</feature>
<keyword evidence="4" id="KW-1185">Reference proteome</keyword>
<organism evidence="3 4">
    <name type="scientific">Podospora appendiculata</name>
    <dbReference type="NCBI Taxonomy" id="314037"/>
    <lineage>
        <taxon>Eukaryota</taxon>
        <taxon>Fungi</taxon>
        <taxon>Dikarya</taxon>
        <taxon>Ascomycota</taxon>
        <taxon>Pezizomycotina</taxon>
        <taxon>Sordariomycetes</taxon>
        <taxon>Sordariomycetidae</taxon>
        <taxon>Sordariales</taxon>
        <taxon>Podosporaceae</taxon>
        <taxon>Podospora</taxon>
    </lineage>
</organism>
<feature type="domain" description="DUF7791" evidence="2">
    <location>
        <begin position="186"/>
        <end position="312"/>
    </location>
</feature>
<proteinExistence type="predicted"/>
<dbReference type="EMBL" id="JAULSO010000006">
    <property type="protein sequence ID" value="KAK3681660.1"/>
    <property type="molecule type" value="Genomic_DNA"/>
</dbReference>